<dbReference type="PROSITE" id="PS50110">
    <property type="entry name" value="RESPONSE_REGULATORY"/>
    <property type="match status" value="1"/>
</dbReference>
<dbReference type="SMART" id="SM00421">
    <property type="entry name" value="HTH_LUXR"/>
    <property type="match status" value="1"/>
</dbReference>
<dbReference type="PANTHER" id="PTHR43214">
    <property type="entry name" value="TWO-COMPONENT RESPONSE REGULATOR"/>
    <property type="match status" value="1"/>
</dbReference>
<accession>A0A645AX42</accession>
<evidence type="ECO:0000256" key="1">
    <source>
        <dbReference type="ARBA" id="ARBA00023125"/>
    </source>
</evidence>
<dbReference type="PRINTS" id="PR00038">
    <property type="entry name" value="HTHLUXR"/>
</dbReference>
<dbReference type="GO" id="GO:0006355">
    <property type="term" value="P:regulation of DNA-templated transcription"/>
    <property type="evidence" value="ECO:0007669"/>
    <property type="project" value="InterPro"/>
</dbReference>
<dbReference type="CDD" id="cd06170">
    <property type="entry name" value="LuxR_C_like"/>
    <property type="match status" value="1"/>
</dbReference>
<proteinExistence type="predicted"/>
<organism evidence="4">
    <name type="scientific">bioreactor metagenome</name>
    <dbReference type="NCBI Taxonomy" id="1076179"/>
    <lineage>
        <taxon>unclassified sequences</taxon>
        <taxon>metagenomes</taxon>
        <taxon>ecological metagenomes</taxon>
    </lineage>
</organism>
<keyword evidence="1" id="KW-0238">DNA-binding</keyword>
<protein>
    <submittedName>
        <fullName evidence="4">Transcriptional regulatory protein LiaR</fullName>
    </submittedName>
</protein>
<dbReference type="InterPro" id="IPR011006">
    <property type="entry name" value="CheY-like_superfamily"/>
</dbReference>
<feature type="domain" description="Response regulatory" evidence="3">
    <location>
        <begin position="1"/>
        <end position="42"/>
    </location>
</feature>
<name>A0A645AX42_9ZZZZ</name>
<evidence type="ECO:0000313" key="4">
    <source>
        <dbReference type="EMBL" id="MPM55483.1"/>
    </source>
</evidence>
<dbReference type="AlphaFoldDB" id="A0A645AX42"/>
<dbReference type="PROSITE" id="PS00622">
    <property type="entry name" value="HTH_LUXR_1"/>
    <property type="match status" value="1"/>
</dbReference>
<dbReference type="GO" id="GO:0003677">
    <property type="term" value="F:DNA binding"/>
    <property type="evidence" value="ECO:0007669"/>
    <property type="project" value="UniProtKB-KW"/>
</dbReference>
<dbReference type="PROSITE" id="PS50043">
    <property type="entry name" value="HTH_LUXR_2"/>
    <property type="match status" value="1"/>
</dbReference>
<dbReference type="InterPro" id="IPR039420">
    <property type="entry name" value="WalR-like"/>
</dbReference>
<gene>
    <name evidence="4" type="primary">liaR_9</name>
    <name evidence="4" type="ORF">SDC9_102280</name>
</gene>
<dbReference type="SUPFAM" id="SSF52172">
    <property type="entry name" value="CheY-like"/>
    <property type="match status" value="1"/>
</dbReference>
<evidence type="ECO:0000259" key="3">
    <source>
        <dbReference type="PROSITE" id="PS50110"/>
    </source>
</evidence>
<dbReference type="InterPro" id="IPR000792">
    <property type="entry name" value="Tscrpt_reg_LuxR_C"/>
</dbReference>
<dbReference type="Gene3D" id="3.40.50.2300">
    <property type="match status" value="1"/>
</dbReference>
<dbReference type="InterPro" id="IPR016032">
    <property type="entry name" value="Sig_transdc_resp-reg_C-effctor"/>
</dbReference>
<dbReference type="EMBL" id="VSSQ01015293">
    <property type="protein sequence ID" value="MPM55483.1"/>
    <property type="molecule type" value="Genomic_DNA"/>
</dbReference>
<dbReference type="SUPFAM" id="SSF46894">
    <property type="entry name" value="C-terminal effector domain of the bipartite response regulators"/>
    <property type="match status" value="1"/>
</dbReference>
<sequence length="140" mass="15327">MIILSAYDDDSYIFPLFEAGASGYLLKNSSGAELAAAIRSVQQGETALSPHIGSKIIHRLGNKSENAKTLCMLTQRELDVLKLAALGQPNKLIAARLEISVQTVQVHLRNIFSKLQVGNRSEAVAHALKYSWISLEIHDN</sequence>
<feature type="domain" description="HTH luxR-type" evidence="2">
    <location>
        <begin position="66"/>
        <end position="131"/>
    </location>
</feature>
<comment type="caution">
    <text evidence="4">The sequence shown here is derived from an EMBL/GenBank/DDBJ whole genome shotgun (WGS) entry which is preliminary data.</text>
</comment>
<evidence type="ECO:0000259" key="2">
    <source>
        <dbReference type="PROSITE" id="PS50043"/>
    </source>
</evidence>
<dbReference type="PANTHER" id="PTHR43214:SF43">
    <property type="entry name" value="TWO-COMPONENT RESPONSE REGULATOR"/>
    <property type="match status" value="1"/>
</dbReference>
<dbReference type="GO" id="GO:0000160">
    <property type="term" value="P:phosphorelay signal transduction system"/>
    <property type="evidence" value="ECO:0007669"/>
    <property type="project" value="InterPro"/>
</dbReference>
<reference evidence="4" key="1">
    <citation type="submission" date="2019-08" db="EMBL/GenBank/DDBJ databases">
        <authorList>
            <person name="Kucharzyk K."/>
            <person name="Murdoch R.W."/>
            <person name="Higgins S."/>
            <person name="Loffler F."/>
        </authorList>
    </citation>
    <scope>NUCLEOTIDE SEQUENCE</scope>
</reference>
<dbReference type="InterPro" id="IPR001789">
    <property type="entry name" value="Sig_transdc_resp-reg_receiver"/>
</dbReference>
<dbReference type="Pfam" id="PF00196">
    <property type="entry name" value="GerE"/>
    <property type="match status" value="1"/>
</dbReference>